<protein>
    <submittedName>
        <fullName evidence="2">Uncharacterized protein</fullName>
    </submittedName>
</protein>
<keyword evidence="1" id="KW-0812">Transmembrane</keyword>
<comment type="caution">
    <text evidence="2">The sequence shown here is derived from an EMBL/GenBank/DDBJ whole genome shotgun (WGS) entry which is preliminary data.</text>
</comment>
<dbReference type="RefSeq" id="WP_249707284.1">
    <property type="nucleotide sequence ID" value="NZ_JAMFMB010000004.1"/>
</dbReference>
<evidence type="ECO:0000256" key="1">
    <source>
        <dbReference type="SAM" id="Phobius"/>
    </source>
</evidence>
<dbReference type="EMBL" id="JAMFMB010000004">
    <property type="protein sequence ID" value="MCL6282816.1"/>
    <property type="molecule type" value="Genomic_DNA"/>
</dbReference>
<keyword evidence="1" id="KW-1133">Transmembrane helix</keyword>
<feature type="transmembrane region" description="Helical" evidence="1">
    <location>
        <begin position="12"/>
        <end position="32"/>
    </location>
</feature>
<accession>A0ABT0PZ34</accession>
<reference evidence="2" key="1">
    <citation type="submission" date="2022-05" db="EMBL/GenBank/DDBJ databases">
        <authorList>
            <person name="Park J.-S."/>
        </authorList>
    </citation>
    <scope>NUCLEOTIDE SEQUENCE</scope>
    <source>
        <strain evidence="2">2012CJ41-6</strain>
    </source>
</reference>
<evidence type="ECO:0000313" key="2">
    <source>
        <dbReference type="EMBL" id="MCL6282816.1"/>
    </source>
</evidence>
<keyword evidence="3" id="KW-1185">Reference proteome</keyword>
<gene>
    <name evidence="2" type="ORF">M3P21_04660</name>
</gene>
<feature type="transmembrane region" description="Helical" evidence="1">
    <location>
        <begin position="38"/>
        <end position="58"/>
    </location>
</feature>
<dbReference type="Proteomes" id="UP001203880">
    <property type="component" value="Unassembled WGS sequence"/>
</dbReference>
<keyword evidence="1" id="KW-0472">Membrane</keyword>
<organism evidence="2 3">
    <name type="scientific">Ruegeria spongiae</name>
    <dbReference type="NCBI Taxonomy" id="2942209"/>
    <lineage>
        <taxon>Bacteria</taxon>
        <taxon>Pseudomonadati</taxon>
        <taxon>Pseudomonadota</taxon>
        <taxon>Alphaproteobacteria</taxon>
        <taxon>Rhodobacterales</taxon>
        <taxon>Roseobacteraceae</taxon>
        <taxon>Ruegeria</taxon>
    </lineage>
</organism>
<name>A0ABT0PZ34_9RHOB</name>
<sequence length="175" mass="18848">MSFIRPEAKLALWKWREVLVAAALLLVGLSWIVGPGGLLAWLGWALLIAGIALIVIGIQRARFRSGTGGPGVVLVDEGQISYFGPLTGGVIAAADLNQLTLDPTSKPAHWVLRQPGQPPLHIPVNAEGAEALFDVFAALPELRTESMLAELGGRSPHPVVIWERHSSRPPQMRLH</sequence>
<proteinExistence type="predicted"/>
<evidence type="ECO:0000313" key="3">
    <source>
        <dbReference type="Proteomes" id="UP001203880"/>
    </source>
</evidence>